<gene>
    <name evidence="9" type="ORF">CLV46_0273</name>
</gene>
<keyword evidence="5 7" id="KW-1133">Transmembrane helix</keyword>
<dbReference type="Proteomes" id="UP000228758">
    <property type="component" value="Unassembled WGS sequence"/>
</dbReference>
<protein>
    <submittedName>
        <fullName evidence="9">Multiple sugar transport system permease protein</fullName>
    </submittedName>
</protein>
<dbReference type="CDD" id="cd06261">
    <property type="entry name" value="TM_PBP2"/>
    <property type="match status" value="1"/>
</dbReference>
<dbReference type="PANTHER" id="PTHR30193">
    <property type="entry name" value="ABC TRANSPORTER PERMEASE PROTEIN"/>
    <property type="match status" value="1"/>
</dbReference>
<dbReference type="GO" id="GO:0055085">
    <property type="term" value="P:transmembrane transport"/>
    <property type="evidence" value="ECO:0007669"/>
    <property type="project" value="InterPro"/>
</dbReference>
<feature type="transmembrane region" description="Helical" evidence="7">
    <location>
        <begin position="235"/>
        <end position="254"/>
    </location>
</feature>
<dbReference type="OrthoDB" id="3210259at2"/>
<feature type="transmembrane region" description="Helical" evidence="7">
    <location>
        <begin position="134"/>
        <end position="155"/>
    </location>
</feature>
<dbReference type="InterPro" id="IPR000515">
    <property type="entry name" value="MetI-like"/>
</dbReference>
<dbReference type="Pfam" id="PF00528">
    <property type="entry name" value="BPD_transp_1"/>
    <property type="match status" value="1"/>
</dbReference>
<evidence type="ECO:0000256" key="1">
    <source>
        <dbReference type="ARBA" id="ARBA00004651"/>
    </source>
</evidence>
<comment type="caution">
    <text evidence="9">The sequence shown here is derived from an EMBL/GenBank/DDBJ whole genome shotgun (WGS) entry which is preliminary data.</text>
</comment>
<evidence type="ECO:0000256" key="2">
    <source>
        <dbReference type="ARBA" id="ARBA00022448"/>
    </source>
</evidence>
<feature type="domain" description="ABC transmembrane type-1" evidence="8">
    <location>
        <begin position="95"/>
        <end position="308"/>
    </location>
</feature>
<reference evidence="9 10" key="1">
    <citation type="submission" date="2017-11" db="EMBL/GenBank/DDBJ databases">
        <title>Genomic Encyclopedia of Archaeal and Bacterial Type Strains, Phase II (KMG-II): From Individual Species to Whole Genera.</title>
        <authorList>
            <person name="Goeker M."/>
        </authorList>
    </citation>
    <scope>NUCLEOTIDE SEQUENCE [LARGE SCALE GENOMIC DNA]</scope>
    <source>
        <strain evidence="9 10">DSM 27393</strain>
    </source>
</reference>
<dbReference type="AlphaFoldDB" id="A0A2M9CFU1"/>
<comment type="subcellular location">
    <subcellularLocation>
        <location evidence="1 7">Cell membrane</location>
        <topology evidence="1 7">Multi-pass membrane protein</topology>
    </subcellularLocation>
</comment>
<keyword evidence="4 7" id="KW-0812">Transmembrane</keyword>
<dbReference type="InterPro" id="IPR051393">
    <property type="entry name" value="ABC_transporter_permease"/>
</dbReference>
<evidence type="ECO:0000256" key="3">
    <source>
        <dbReference type="ARBA" id="ARBA00022475"/>
    </source>
</evidence>
<dbReference type="SUPFAM" id="SSF161098">
    <property type="entry name" value="MetI-like"/>
    <property type="match status" value="1"/>
</dbReference>
<feature type="transmembrane region" description="Helical" evidence="7">
    <location>
        <begin position="290"/>
        <end position="311"/>
    </location>
</feature>
<evidence type="ECO:0000256" key="4">
    <source>
        <dbReference type="ARBA" id="ARBA00022692"/>
    </source>
</evidence>
<evidence type="ECO:0000259" key="8">
    <source>
        <dbReference type="PROSITE" id="PS50928"/>
    </source>
</evidence>
<keyword evidence="9" id="KW-0762">Sugar transport</keyword>
<name>A0A2M9CFU1_9MICO</name>
<evidence type="ECO:0000256" key="5">
    <source>
        <dbReference type="ARBA" id="ARBA00022989"/>
    </source>
</evidence>
<proteinExistence type="inferred from homology"/>
<evidence type="ECO:0000256" key="7">
    <source>
        <dbReference type="RuleBase" id="RU363032"/>
    </source>
</evidence>
<dbReference type="PROSITE" id="PS50928">
    <property type="entry name" value="ABC_TM1"/>
    <property type="match status" value="1"/>
</dbReference>
<feature type="transmembrane region" description="Helical" evidence="7">
    <location>
        <begin position="98"/>
        <end position="122"/>
    </location>
</feature>
<feature type="transmembrane region" description="Helical" evidence="7">
    <location>
        <begin position="181"/>
        <end position="205"/>
    </location>
</feature>
<accession>A0A2M9CFU1</accession>
<dbReference type="GO" id="GO:0005886">
    <property type="term" value="C:plasma membrane"/>
    <property type="evidence" value="ECO:0007669"/>
    <property type="project" value="UniProtKB-SubCell"/>
</dbReference>
<comment type="similarity">
    <text evidence="7">Belongs to the binding-protein-dependent transport system permease family.</text>
</comment>
<dbReference type="Gene3D" id="1.10.3720.10">
    <property type="entry name" value="MetI-like"/>
    <property type="match status" value="1"/>
</dbReference>
<keyword evidence="10" id="KW-1185">Reference proteome</keyword>
<dbReference type="RefSeq" id="WP_100363137.1">
    <property type="nucleotide sequence ID" value="NZ_PGFF01000001.1"/>
</dbReference>
<evidence type="ECO:0000313" key="10">
    <source>
        <dbReference type="Proteomes" id="UP000228758"/>
    </source>
</evidence>
<keyword evidence="6 7" id="KW-0472">Membrane</keyword>
<sequence>MTTTTAPRRATTDSAPRRKANTIRRSHHVFAYALIAPALALFAVAFVIPIVYSIGLSMFSREAGSGGAYAPKEDAFVGLGNYVSVLADPTFWASLQRLAIFAVIMVPLMMLTSIVLALLLDLPRVGARAFSRTAIFLPYGVPSVIAALMWGFLYVPEISPVYQLAGSIGLELPPLLRGDQIYTAIINVVLWGGIGFNAIIIYTALQSLPAERIDAARLDGCNEWAIARHVKLPHVLPATVLTALFSIIGALQIYSEPQMLSSLTTAIHSTFFPLMRVYRDAFAHDDLNSAAAASILLALATVLLSLLVLGLRTFTSRKANS</sequence>
<evidence type="ECO:0000313" key="9">
    <source>
        <dbReference type="EMBL" id="PJJ70747.1"/>
    </source>
</evidence>
<dbReference type="InterPro" id="IPR035906">
    <property type="entry name" value="MetI-like_sf"/>
</dbReference>
<keyword evidence="2 7" id="KW-0813">Transport</keyword>
<dbReference type="EMBL" id="PGFF01000001">
    <property type="protein sequence ID" value="PJJ70747.1"/>
    <property type="molecule type" value="Genomic_DNA"/>
</dbReference>
<organism evidence="9 10">
    <name type="scientific">Diaminobutyricimonas aerilata</name>
    <dbReference type="NCBI Taxonomy" id="1162967"/>
    <lineage>
        <taxon>Bacteria</taxon>
        <taxon>Bacillati</taxon>
        <taxon>Actinomycetota</taxon>
        <taxon>Actinomycetes</taxon>
        <taxon>Micrococcales</taxon>
        <taxon>Microbacteriaceae</taxon>
        <taxon>Diaminobutyricimonas</taxon>
    </lineage>
</organism>
<dbReference type="PANTHER" id="PTHR30193:SF41">
    <property type="entry name" value="DIACETYLCHITOBIOSE UPTAKE SYSTEM PERMEASE PROTEIN NGCF"/>
    <property type="match status" value="1"/>
</dbReference>
<evidence type="ECO:0000256" key="6">
    <source>
        <dbReference type="ARBA" id="ARBA00023136"/>
    </source>
</evidence>
<keyword evidence="3" id="KW-1003">Cell membrane</keyword>
<feature type="transmembrane region" description="Helical" evidence="7">
    <location>
        <begin position="29"/>
        <end position="52"/>
    </location>
</feature>